<dbReference type="PANTHER" id="PTHR47843">
    <property type="entry name" value="BTB DOMAIN-CONTAINING PROTEIN-RELATED"/>
    <property type="match status" value="1"/>
</dbReference>
<comment type="caution">
    <text evidence="3">The sequence shown here is derived from an EMBL/GenBank/DDBJ whole genome shotgun (WGS) entry which is preliminary data.</text>
</comment>
<dbReference type="SUPFAM" id="SSF54695">
    <property type="entry name" value="POZ domain"/>
    <property type="match status" value="1"/>
</dbReference>
<dbReference type="EMBL" id="ML978134">
    <property type="protein sequence ID" value="KAF2094459.1"/>
    <property type="molecule type" value="Genomic_DNA"/>
</dbReference>
<dbReference type="OrthoDB" id="6359816at2759"/>
<feature type="compositionally biased region" description="Basic and acidic residues" evidence="1">
    <location>
        <begin position="368"/>
        <end position="378"/>
    </location>
</feature>
<evidence type="ECO:0000259" key="2">
    <source>
        <dbReference type="PROSITE" id="PS50097"/>
    </source>
</evidence>
<keyword evidence="4" id="KW-1185">Reference proteome</keyword>
<dbReference type="Gene3D" id="3.30.710.10">
    <property type="entry name" value="Potassium Channel Kv1.1, Chain A"/>
    <property type="match status" value="1"/>
</dbReference>
<dbReference type="SMART" id="SM00225">
    <property type="entry name" value="BTB"/>
    <property type="match status" value="1"/>
</dbReference>
<feature type="region of interest" description="Disordered" evidence="1">
    <location>
        <begin position="359"/>
        <end position="406"/>
    </location>
</feature>
<dbReference type="AlphaFoldDB" id="A0A9P4I8P2"/>
<dbReference type="Pfam" id="PF00651">
    <property type="entry name" value="BTB"/>
    <property type="match status" value="1"/>
</dbReference>
<evidence type="ECO:0000256" key="1">
    <source>
        <dbReference type="SAM" id="MobiDB-lite"/>
    </source>
</evidence>
<dbReference type="PANTHER" id="PTHR47843:SF5">
    <property type="entry name" value="BTB_POZ DOMAIN PROTEIN"/>
    <property type="match status" value="1"/>
</dbReference>
<accession>A0A9P4I8P2</accession>
<feature type="domain" description="BTB" evidence="2">
    <location>
        <begin position="28"/>
        <end position="95"/>
    </location>
</feature>
<reference evidence="3" key="1">
    <citation type="journal article" date="2020" name="Stud. Mycol.">
        <title>101 Dothideomycetes genomes: a test case for predicting lifestyles and emergence of pathogens.</title>
        <authorList>
            <person name="Haridas S."/>
            <person name="Albert R."/>
            <person name="Binder M."/>
            <person name="Bloem J."/>
            <person name="Labutti K."/>
            <person name="Salamov A."/>
            <person name="Andreopoulos B."/>
            <person name="Baker S."/>
            <person name="Barry K."/>
            <person name="Bills G."/>
            <person name="Bluhm B."/>
            <person name="Cannon C."/>
            <person name="Castanera R."/>
            <person name="Culley D."/>
            <person name="Daum C."/>
            <person name="Ezra D."/>
            <person name="Gonzalez J."/>
            <person name="Henrissat B."/>
            <person name="Kuo A."/>
            <person name="Liang C."/>
            <person name="Lipzen A."/>
            <person name="Lutzoni F."/>
            <person name="Magnuson J."/>
            <person name="Mondo S."/>
            <person name="Nolan M."/>
            <person name="Ohm R."/>
            <person name="Pangilinan J."/>
            <person name="Park H.-J."/>
            <person name="Ramirez L."/>
            <person name="Alfaro M."/>
            <person name="Sun H."/>
            <person name="Tritt A."/>
            <person name="Yoshinaga Y."/>
            <person name="Zwiers L.-H."/>
            <person name="Turgeon B."/>
            <person name="Goodwin S."/>
            <person name="Spatafora J."/>
            <person name="Crous P."/>
            <person name="Grigoriev I."/>
        </authorList>
    </citation>
    <scope>NUCLEOTIDE SEQUENCE</scope>
    <source>
        <strain evidence="3">CBS 133067</strain>
    </source>
</reference>
<dbReference type="PROSITE" id="PS50097">
    <property type="entry name" value="BTB"/>
    <property type="match status" value="1"/>
</dbReference>
<sequence length="463" mass="52250">MSFAVLPEFSVLMAKRGMESYFDNGKHSDVVIRCQWKVFKLHKIVLCSGSKFFQKALEGPFKESHANEIDLSHHDPLLMNQMLRFMYVGNYELPSRPQVSHVGYHAAMYALGDEYDIQTLQDLALTHYEGALLRRRFNMGELLGIVPSICELLPIEKTALRKPLVQRVAQDMSFVHSLTIDTIACAEFMFKQTLDICPEFASDVALFANRRFYTVRIMLHRGGEAPCGVCGWSADETRQESRAIEAGAECVECLVNLVQEDWDEFLKSKKKALNLEDVDDDDLPPFEDWLEYSKTQDEAYDEFKLAYEEAKLADDKIKLVDEKLKLVNDKVKLVNGKVKLADDSLPFFNTRQDHQSVFTWAGSSSSTSDHKLSVRSGDDTAGPPRGSGRGHEEGRGQSASSTTKKTGTSWIHDMLYGLAQEDLPTVDGNVPFYYGMFQNHQGGRLRKPCGQTRAGAWSARMRG</sequence>
<evidence type="ECO:0000313" key="4">
    <source>
        <dbReference type="Proteomes" id="UP000799772"/>
    </source>
</evidence>
<evidence type="ECO:0000313" key="3">
    <source>
        <dbReference type="EMBL" id="KAF2094459.1"/>
    </source>
</evidence>
<dbReference type="CDD" id="cd18186">
    <property type="entry name" value="BTB_POZ_ZBTB_KLHL-like"/>
    <property type="match status" value="1"/>
</dbReference>
<dbReference type="InterPro" id="IPR011333">
    <property type="entry name" value="SKP1/BTB/POZ_sf"/>
</dbReference>
<dbReference type="Proteomes" id="UP000799772">
    <property type="component" value="Unassembled WGS sequence"/>
</dbReference>
<dbReference type="InterPro" id="IPR000210">
    <property type="entry name" value="BTB/POZ_dom"/>
</dbReference>
<organism evidence="3 4">
    <name type="scientific">Rhizodiscina lignyota</name>
    <dbReference type="NCBI Taxonomy" id="1504668"/>
    <lineage>
        <taxon>Eukaryota</taxon>
        <taxon>Fungi</taxon>
        <taxon>Dikarya</taxon>
        <taxon>Ascomycota</taxon>
        <taxon>Pezizomycotina</taxon>
        <taxon>Dothideomycetes</taxon>
        <taxon>Pleosporomycetidae</taxon>
        <taxon>Aulographales</taxon>
        <taxon>Rhizodiscinaceae</taxon>
        <taxon>Rhizodiscina</taxon>
    </lineage>
</organism>
<gene>
    <name evidence="3" type="ORF">NA57DRAFT_80267</name>
</gene>
<name>A0A9P4I8P2_9PEZI</name>
<proteinExistence type="predicted"/>
<feature type="compositionally biased region" description="Low complexity" evidence="1">
    <location>
        <begin position="396"/>
        <end position="406"/>
    </location>
</feature>
<protein>
    <recommendedName>
        <fullName evidence="2">BTB domain-containing protein</fullName>
    </recommendedName>
</protein>